<dbReference type="AlphaFoldDB" id="A0A3A9ZK94"/>
<keyword evidence="1" id="KW-0472">Membrane</keyword>
<evidence type="ECO:0000256" key="1">
    <source>
        <dbReference type="SAM" id="Phobius"/>
    </source>
</evidence>
<feature type="transmembrane region" description="Helical" evidence="1">
    <location>
        <begin position="100"/>
        <end position="121"/>
    </location>
</feature>
<reference evidence="2 3" key="1">
    <citation type="journal article" date="2004" name="Syst. Appl. Microbiol.">
        <title>Cryptoendolithic actinomycetes from antarctic sandstone rock samples: Micromonospora endolithica sp. nov. and two isolates related to Micromonospora coerulea Jensen 1932.</title>
        <authorList>
            <person name="Hirsch P."/>
            <person name="Mevs U."/>
            <person name="Kroppenstedt R.M."/>
            <person name="Schumann P."/>
            <person name="Stackebrandt E."/>
        </authorList>
    </citation>
    <scope>NUCLEOTIDE SEQUENCE [LARGE SCALE GENOMIC DNA]</scope>
    <source>
        <strain evidence="2 3">JCM 12677</strain>
    </source>
</reference>
<evidence type="ECO:0000313" key="3">
    <source>
        <dbReference type="Proteomes" id="UP000281726"/>
    </source>
</evidence>
<keyword evidence="1" id="KW-1133">Transmembrane helix</keyword>
<dbReference type="Proteomes" id="UP000281726">
    <property type="component" value="Unassembled WGS sequence"/>
</dbReference>
<keyword evidence="3" id="KW-1185">Reference proteome</keyword>
<accession>A0A3A9ZK94</accession>
<proteinExistence type="predicted"/>
<protein>
    <submittedName>
        <fullName evidence="2">Uncharacterized protein</fullName>
    </submittedName>
</protein>
<dbReference type="OrthoDB" id="3535263at2"/>
<keyword evidence="1" id="KW-0812">Transmembrane</keyword>
<feature type="transmembrane region" description="Helical" evidence="1">
    <location>
        <begin position="68"/>
        <end position="88"/>
    </location>
</feature>
<feature type="transmembrane region" description="Helical" evidence="1">
    <location>
        <begin position="43"/>
        <end position="61"/>
    </location>
</feature>
<sequence length="138" mass="14650">MKKFFAGLASLLLLAEVVQFYLAASGAFDTAPREDAFSPHRALGYVILLVAVVSVVVAALARVPGRLIGTMGLAAGLVLMQSLIFEIAKSFGEGSEAGHLIFGLHAVNGLAILGVTLRVVLQSRQLAWQRAEFRATRS</sequence>
<dbReference type="EMBL" id="RBAK01000003">
    <property type="protein sequence ID" value="RKN48698.1"/>
    <property type="molecule type" value="Genomic_DNA"/>
</dbReference>
<name>A0A3A9ZK94_9ACTN</name>
<comment type="caution">
    <text evidence="2">The sequence shown here is derived from an EMBL/GenBank/DDBJ whole genome shotgun (WGS) entry which is preliminary data.</text>
</comment>
<evidence type="ECO:0000313" key="2">
    <source>
        <dbReference type="EMBL" id="RKN48698.1"/>
    </source>
</evidence>
<dbReference type="InterPro" id="IPR046192">
    <property type="entry name" value="DUF6220"/>
</dbReference>
<gene>
    <name evidence="2" type="ORF">D7223_10650</name>
</gene>
<dbReference type="Pfam" id="PF19728">
    <property type="entry name" value="DUF6220"/>
    <property type="match status" value="1"/>
</dbReference>
<organism evidence="2 3">
    <name type="scientific">Micromonospora endolithica</name>
    <dbReference type="NCBI Taxonomy" id="230091"/>
    <lineage>
        <taxon>Bacteria</taxon>
        <taxon>Bacillati</taxon>
        <taxon>Actinomycetota</taxon>
        <taxon>Actinomycetes</taxon>
        <taxon>Micromonosporales</taxon>
        <taxon>Micromonosporaceae</taxon>
        <taxon>Micromonospora</taxon>
    </lineage>
</organism>